<protein>
    <submittedName>
        <fullName evidence="3">ABC transporter substrate-binding protein</fullName>
    </submittedName>
</protein>
<dbReference type="RefSeq" id="WP_394397557.1">
    <property type="nucleotide sequence ID" value="NZ_JBIGHW010000005.1"/>
</dbReference>
<dbReference type="PANTHER" id="PTHR30535:SF34">
    <property type="entry name" value="MOLYBDATE-BINDING PROTEIN MOLA"/>
    <property type="match status" value="1"/>
</dbReference>
<dbReference type="InterPro" id="IPR002491">
    <property type="entry name" value="ABC_transptr_periplasmic_BD"/>
</dbReference>
<reference evidence="3 4" key="1">
    <citation type="submission" date="2024-08" db="EMBL/GenBank/DDBJ databases">
        <authorList>
            <person name="Lu H."/>
        </authorList>
    </citation>
    <scope>NUCLEOTIDE SEQUENCE [LARGE SCALE GENOMIC DNA]</scope>
    <source>
        <strain evidence="3 4">LKC17W</strain>
    </source>
</reference>
<accession>A0ABW7FIT4</accession>
<dbReference type="SUPFAM" id="SSF53807">
    <property type="entry name" value="Helical backbone' metal receptor"/>
    <property type="match status" value="1"/>
</dbReference>
<proteinExistence type="predicted"/>
<dbReference type="PROSITE" id="PS50983">
    <property type="entry name" value="FE_B12_PBP"/>
    <property type="match status" value="1"/>
</dbReference>
<evidence type="ECO:0000313" key="4">
    <source>
        <dbReference type="Proteomes" id="UP001606301"/>
    </source>
</evidence>
<dbReference type="PANTHER" id="PTHR30535">
    <property type="entry name" value="VITAMIN B12-BINDING PROTEIN"/>
    <property type="match status" value="1"/>
</dbReference>
<organism evidence="3 4">
    <name type="scientific">Pelomonas margarita</name>
    <dbReference type="NCBI Taxonomy" id="3299031"/>
    <lineage>
        <taxon>Bacteria</taxon>
        <taxon>Pseudomonadati</taxon>
        <taxon>Pseudomonadota</taxon>
        <taxon>Betaproteobacteria</taxon>
        <taxon>Burkholderiales</taxon>
        <taxon>Sphaerotilaceae</taxon>
        <taxon>Roseateles</taxon>
    </lineage>
</organism>
<keyword evidence="1" id="KW-0732">Signal</keyword>
<keyword evidence="4" id="KW-1185">Reference proteome</keyword>
<evidence type="ECO:0000256" key="1">
    <source>
        <dbReference type="SAM" id="SignalP"/>
    </source>
</evidence>
<gene>
    <name evidence="3" type="ORF">ACG0Z3_11100</name>
</gene>
<evidence type="ECO:0000259" key="2">
    <source>
        <dbReference type="PROSITE" id="PS50983"/>
    </source>
</evidence>
<sequence length="371" mass="40367">MTMNTDLTRRQLVLATLMAPALASARTVTDLAGRQVELPRKVERIVLGEGRQLYTLALLEDPPLARVVGWQGDMASFDPQTYQQYRARHPQIDGIAKIGATSEASVSPEKVLSLRPDLAIFSLSGHGPGRRNPLVEQLQKIGVPVIFIDFREHPLANTIPSLRVLGQALGREARAEKFIAFYEAQTRRVTELTAGIPVSQRPRVLLDARAGDIGGVLTAGKGSFGELIELAGGVNVGNDLIPSPLGEASLEAVMASKPDVYIATGYQHPGATAPGLRMGAQVGELLARDSLLTVARRRPEIAALPAVRTGRVHGVWHHFYNTPYHVVMLQATARWLHPQRLAAVDPHEAWRTLHRDFLGLAPSGSYWISAT</sequence>
<feature type="signal peptide" evidence="1">
    <location>
        <begin position="1"/>
        <end position="25"/>
    </location>
</feature>
<feature type="domain" description="Fe/B12 periplasmic-binding" evidence="2">
    <location>
        <begin position="44"/>
        <end position="344"/>
    </location>
</feature>
<dbReference type="Proteomes" id="UP001606301">
    <property type="component" value="Unassembled WGS sequence"/>
</dbReference>
<comment type="caution">
    <text evidence="3">The sequence shown here is derived from an EMBL/GenBank/DDBJ whole genome shotgun (WGS) entry which is preliminary data.</text>
</comment>
<dbReference type="EMBL" id="JBIGHW010000005">
    <property type="protein sequence ID" value="MFG6441225.1"/>
    <property type="molecule type" value="Genomic_DNA"/>
</dbReference>
<name>A0ABW7FIT4_9BURK</name>
<dbReference type="Pfam" id="PF01497">
    <property type="entry name" value="Peripla_BP_2"/>
    <property type="match status" value="1"/>
</dbReference>
<dbReference type="InterPro" id="IPR050902">
    <property type="entry name" value="ABC_Transporter_SBP"/>
</dbReference>
<evidence type="ECO:0000313" key="3">
    <source>
        <dbReference type="EMBL" id="MFG6441225.1"/>
    </source>
</evidence>
<dbReference type="Gene3D" id="3.40.50.1980">
    <property type="entry name" value="Nitrogenase molybdenum iron protein domain"/>
    <property type="match status" value="2"/>
</dbReference>
<feature type="chain" id="PRO_5046127218" evidence="1">
    <location>
        <begin position="26"/>
        <end position="371"/>
    </location>
</feature>